<dbReference type="EMBL" id="CP000107">
    <property type="protein sequence ID" value="AAZ68798.1"/>
    <property type="molecule type" value="Genomic_DNA"/>
</dbReference>
<gene>
    <name evidence="1" type="ordered locus">Ecaj_0767</name>
</gene>
<evidence type="ECO:0000313" key="1">
    <source>
        <dbReference type="EMBL" id="AAZ68798.1"/>
    </source>
</evidence>
<reference evidence="2" key="1">
    <citation type="journal article" date="2006" name="J. Bacteriol.">
        <title>The genome of the obligately intracellular bacterium Ehrlichia canis reveals themes of complex membrane structure and immune evasion strategies.</title>
        <authorList>
            <person name="Mavromatis K."/>
            <person name="Doyle C.K."/>
            <person name="Lykidis A."/>
            <person name="Ivanova N."/>
            <person name="Francino M.P."/>
            <person name="Chain P."/>
            <person name="Shin M."/>
            <person name="Malfatti S."/>
            <person name="Larimer F."/>
            <person name="Copeland A."/>
            <person name="Detter J.C."/>
            <person name="Land M."/>
            <person name="Richardson P.M."/>
            <person name="Yu X.J."/>
            <person name="Walker D.H."/>
            <person name="McBride J.W."/>
            <person name="Kyrpides N.C."/>
        </authorList>
    </citation>
    <scope>NUCLEOTIDE SEQUENCE [LARGE SCALE GENOMIC DNA]</scope>
    <source>
        <strain evidence="2">Jake</strain>
    </source>
</reference>
<sequence>MGNSGISIIVCVVFIFLIMMVLVSMFQRNASIFDCVSRQQCKASNADHDKGNDTSNQSEEASVNTDLVSGSNGTCEDIDLQSVQSRKCCRT</sequence>
<evidence type="ECO:0000313" key="2">
    <source>
        <dbReference type="Proteomes" id="UP000000435"/>
    </source>
</evidence>
<accession>A0ACA6AWA3</accession>
<protein>
    <submittedName>
        <fullName evidence="1">Uncharacterized protein</fullName>
    </submittedName>
</protein>
<name>A0ACA6AWA3_EHRCJ</name>
<organism evidence="1 2">
    <name type="scientific">Ehrlichia canis (strain Jake)</name>
    <dbReference type="NCBI Taxonomy" id="269484"/>
    <lineage>
        <taxon>Bacteria</taxon>
        <taxon>Pseudomonadati</taxon>
        <taxon>Pseudomonadota</taxon>
        <taxon>Alphaproteobacteria</taxon>
        <taxon>Rickettsiales</taxon>
        <taxon>Anaplasmataceae</taxon>
        <taxon>Ehrlichia</taxon>
    </lineage>
</organism>
<dbReference type="Proteomes" id="UP000000435">
    <property type="component" value="Chromosome"/>
</dbReference>
<proteinExistence type="predicted"/>
<keyword evidence="2" id="KW-1185">Reference proteome</keyword>